<feature type="transmembrane region" description="Helical" evidence="3">
    <location>
        <begin position="523"/>
        <end position="547"/>
    </location>
</feature>
<evidence type="ECO:0000259" key="4">
    <source>
        <dbReference type="Pfam" id="PF15780"/>
    </source>
</evidence>
<feature type="domain" description="Bacterial Ig-like" evidence="5">
    <location>
        <begin position="319"/>
        <end position="399"/>
    </location>
</feature>
<feature type="domain" description="Abnormal spindle-like microcephaly-associated protein ASH" evidence="4">
    <location>
        <begin position="94"/>
        <end position="182"/>
    </location>
</feature>
<dbReference type="GO" id="GO:0005737">
    <property type="term" value="C:cytoplasm"/>
    <property type="evidence" value="ECO:0007669"/>
    <property type="project" value="UniProtKB-SubCell"/>
</dbReference>
<dbReference type="EMBL" id="DTKL01000037">
    <property type="protein sequence ID" value="HGY94283.1"/>
    <property type="molecule type" value="Genomic_DNA"/>
</dbReference>
<feature type="transmembrane region" description="Helical" evidence="3">
    <location>
        <begin position="494"/>
        <end position="511"/>
    </location>
</feature>
<dbReference type="AlphaFoldDB" id="A0A7V4XSC4"/>
<evidence type="ECO:0000256" key="2">
    <source>
        <dbReference type="ARBA" id="ARBA00022490"/>
    </source>
</evidence>
<dbReference type="SUPFAM" id="SSF101898">
    <property type="entry name" value="NHL repeat"/>
    <property type="match status" value="1"/>
</dbReference>
<comment type="subcellular location">
    <subcellularLocation>
        <location evidence="1">Cytoplasm</location>
    </subcellularLocation>
</comment>
<comment type="caution">
    <text evidence="6">The sequence shown here is derived from an EMBL/GenBank/DDBJ whole genome shotgun (WGS) entry which is preliminary data.</text>
</comment>
<proteinExistence type="predicted"/>
<dbReference type="Pfam" id="PF16640">
    <property type="entry name" value="Big_3_5"/>
    <property type="match status" value="1"/>
</dbReference>
<evidence type="ECO:0000256" key="3">
    <source>
        <dbReference type="SAM" id="Phobius"/>
    </source>
</evidence>
<keyword evidence="3" id="KW-1133">Transmembrane helix</keyword>
<gene>
    <name evidence="6" type="ORF">ENW50_06310</name>
</gene>
<evidence type="ECO:0000256" key="1">
    <source>
        <dbReference type="ARBA" id="ARBA00004496"/>
    </source>
</evidence>
<reference evidence="6" key="1">
    <citation type="journal article" date="2020" name="mSystems">
        <title>Genome- and Community-Level Interaction Insights into Carbon Utilization and Element Cycling Functions of Hydrothermarchaeota in Hydrothermal Sediment.</title>
        <authorList>
            <person name="Zhou Z."/>
            <person name="Liu Y."/>
            <person name="Xu W."/>
            <person name="Pan J."/>
            <person name="Luo Z.H."/>
            <person name="Li M."/>
        </authorList>
    </citation>
    <scope>NUCLEOTIDE SEQUENCE [LARGE SCALE GENOMIC DNA]</scope>
    <source>
        <strain evidence="6">SpSt-855</strain>
    </source>
</reference>
<dbReference type="Gene3D" id="2.40.10.500">
    <property type="match status" value="1"/>
</dbReference>
<evidence type="ECO:0008006" key="7">
    <source>
        <dbReference type="Google" id="ProtNLM"/>
    </source>
</evidence>
<accession>A0A7V4XSC4</accession>
<dbReference type="Gene3D" id="2.60.40.10">
    <property type="entry name" value="Immunoglobulins"/>
    <property type="match status" value="3"/>
</dbReference>
<keyword evidence="2" id="KW-0963">Cytoplasm</keyword>
<keyword evidence="3" id="KW-0812">Transmembrane</keyword>
<name>A0A7V4XSC4_9BACT</name>
<keyword evidence="3" id="KW-0472">Membrane</keyword>
<organism evidence="6">
    <name type="scientific">Acidobacterium capsulatum</name>
    <dbReference type="NCBI Taxonomy" id="33075"/>
    <lineage>
        <taxon>Bacteria</taxon>
        <taxon>Pseudomonadati</taxon>
        <taxon>Acidobacteriota</taxon>
        <taxon>Terriglobia</taxon>
        <taxon>Terriglobales</taxon>
        <taxon>Acidobacteriaceae</taxon>
        <taxon>Acidobacterium</taxon>
    </lineage>
</organism>
<dbReference type="Pfam" id="PF15780">
    <property type="entry name" value="ASH"/>
    <property type="match status" value="1"/>
</dbReference>
<sequence>MERSVPVPPSQPWPKNLNAPGGLAVDAAGNLYVADTGDAEVTEFIATGGVVNTSSISQTLGTGFNGPDSIATDGAGNFYVSDGGLTSIAKLSLAAPPALSFTSTAVGSTSSDSPQNVLLQNAGNGILSLTVADPSTTSFTLDNSTNCGSTLPASSNCTIGIDFTPKATGNLTASVTVTDNTLGYGNSTQSISLSGTGTPGATVTTTMASAAAATFDPASQTVTLAASVMAGSNPATTGTVTFTVKNGATIIGSATTSGTVSSSGVASVSYVIPAGTQAGSYTIDAVYNPGATYAASSDDTHTLNLGKVPTTVPVTGLSAVILGGTVTYTATILPAPNTASGTVNFYDGQTSLGTAPLAAGQAAFTTSSLTAGTHSITAVYSGDVNYLNASSTAISVKVAQDFSVTTQGSGGPNPPSQTLLPGGTVIFLDSVHFVDPPAGIQGIQNEVNWSCAENSIASLTSSGSLVCTVLPNGQDAIILIHAPNTARLGTLPSPFRNGAPLFFGLLLLPFTRKLRRRARKLRALLLLVVFAAGMAGLSGCGGSTGYFTSPPKTYTFTVTATIQGVSRSSQIRVTVE</sequence>
<protein>
    <recommendedName>
        <fullName evidence="7">NHL repeat protein</fullName>
    </recommendedName>
</protein>
<dbReference type="InterPro" id="IPR032109">
    <property type="entry name" value="Big_3_5"/>
</dbReference>
<evidence type="ECO:0000313" key="6">
    <source>
        <dbReference type="EMBL" id="HGY94283.1"/>
    </source>
</evidence>
<evidence type="ECO:0000259" key="5">
    <source>
        <dbReference type="Pfam" id="PF16640"/>
    </source>
</evidence>
<dbReference type="InterPro" id="IPR013783">
    <property type="entry name" value="Ig-like_fold"/>
</dbReference>
<dbReference type="InterPro" id="IPR031549">
    <property type="entry name" value="ASH"/>
</dbReference>